<evidence type="ECO:0000313" key="1">
    <source>
        <dbReference type="EMBL" id="GHO98082.1"/>
    </source>
</evidence>
<keyword evidence="2" id="KW-1185">Reference proteome</keyword>
<evidence type="ECO:0000313" key="2">
    <source>
        <dbReference type="Proteomes" id="UP000597444"/>
    </source>
</evidence>
<dbReference type="AlphaFoldDB" id="A0A8J3IWF5"/>
<name>A0A8J3IWF5_9CHLR</name>
<sequence>MSHNIETFGFLRTCIDKRFVEASRRKFEEATGLLPTAYWHEAYAGGSARDPSLVGNDAKTGDNIYADQYAAEHGATIFGWQAHIDKCGGLPGADNTDIEKALDVHIRAMITKYPAFQHYRILASDRGIEITRVH</sequence>
<dbReference type="EMBL" id="BNJK01000002">
    <property type="protein sequence ID" value="GHO98082.1"/>
    <property type="molecule type" value="Genomic_DNA"/>
</dbReference>
<gene>
    <name evidence="1" type="ORF">KSF_081300</name>
</gene>
<comment type="caution">
    <text evidence="1">The sequence shown here is derived from an EMBL/GenBank/DDBJ whole genome shotgun (WGS) entry which is preliminary data.</text>
</comment>
<protein>
    <submittedName>
        <fullName evidence="1">Uncharacterized protein</fullName>
    </submittedName>
</protein>
<accession>A0A8J3IWF5</accession>
<reference evidence="1" key="1">
    <citation type="submission" date="2020-10" db="EMBL/GenBank/DDBJ databases">
        <title>Taxonomic study of unclassified bacteria belonging to the class Ktedonobacteria.</title>
        <authorList>
            <person name="Yabe S."/>
            <person name="Wang C.M."/>
            <person name="Zheng Y."/>
            <person name="Sakai Y."/>
            <person name="Cavaletti L."/>
            <person name="Monciardini P."/>
            <person name="Donadio S."/>
        </authorList>
    </citation>
    <scope>NUCLEOTIDE SEQUENCE</scope>
    <source>
        <strain evidence="1">ID150040</strain>
    </source>
</reference>
<dbReference type="Proteomes" id="UP000597444">
    <property type="component" value="Unassembled WGS sequence"/>
</dbReference>
<organism evidence="1 2">
    <name type="scientific">Reticulibacter mediterranei</name>
    <dbReference type="NCBI Taxonomy" id="2778369"/>
    <lineage>
        <taxon>Bacteria</taxon>
        <taxon>Bacillati</taxon>
        <taxon>Chloroflexota</taxon>
        <taxon>Ktedonobacteria</taxon>
        <taxon>Ktedonobacterales</taxon>
        <taxon>Reticulibacteraceae</taxon>
        <taxon>Reticulibacter</taxon>
    </lineage>
</organism>
<dbReference type="RefSeq" id="WP_220208851.1">
    <property type="nucleotide sequence ID" value="NZ_BNJK01000002.1"/>
</dbReference>
<proteinExistence type="predicted"/>